<evidence type="ECO:0000313" key="3">
    <source>
        <dbReference type="Proteomes" id="UP000824002"/>
    </source>
</evidence>
<feature type="compositionally biased region" description="Basic and acidic residues" evidence="1">
    <location>
        <begin position="1"/>
        <end position="18"/>
    </location>
</feature>
<proteinExistence type="predicted"/>
<gene>
    <name evidence="2" type="ORF">IAB51_07030</name>
</gene>
<comment type="caution">
    <text evidence="2">The sequence shown here is derived from an EMBL/GenBank/DDBJ whole genome shotgun (WGS) entry which is preliminary data.</text>
</comment>
<protein>
    <submittedName>
        <fullName evidence="2">Uncharacterized protein</fullName>
    </submittedName>
</protein>
<accession>A0A9D1JZR7</accession>
<dbReference type="Proteomes" id="UP000824002">
    <property type="component" value="Unassembled WGS sequence"/>
</dbReference>
<reference evidence="2" key="2">
    <citation type="journal article" date="2021" name="PeerJ">
        <title>Extensive microbial diversity within the chicken gut microbiome revealed by metagenomics and culture.</title>
        <authorList>
            <person name="Gilroy R."/>
            <person name="Ravi A."/>
            <person name="Getino M."/>
            <person name="Pursley I."/>
            <person name="Horton D.L."/>
            <person name="Alikhan N.F."/>
            <person name="Baker D."/>
            <person name="Gharbi K."/>
            <person name="Hall N."/>
            <person name="Watson M."/>
            <person name="Adriaenssens E.M."/>
            <person name="Foster-Nyarko E."/>
            <person name="Jarju S."/>
            <person name="Secka A."/>
            <person name="Antonio M."/>
            <person name="Oren A."/>
            <person name="Chaudhuri R.R."/>
            <person name="La Ragione R."/>
            <person name="Hildebrand F."/>
            <person name="Pallen M.J."/>
        </authorList>
    </citation>
    <scope>NUCLEOTIDE SEQUENCE</scope>
    <source>
        <strain evidence="2">CHK199-13235</strain>
    </source>
</reference>
<evidence type="ECO:0000313" key="2">
    <source>
        <dbReference type="EMBL" id="HIS76550.1"/>
    </source>
</evidence>
<reference evidence="2" key="1">
    <citation type="submission" date="2020-10" db="EMBL/GenBank/DDBJ databases">
        <authorList>
            <person name="Gilroy R."/>
        </authorList>
    </citation>
    <scope>NUCLEOTIDE SEQUENCE</scope>
    <source>
        <strain evidence="2">CHK199-13235</strain>
    </source>
</reference>
<name>A0A9D1JZR7_9FIRM</name>
<dbReference type="AlphaFoldDB" id="A0A9D1JZR7"/>
<organism evidence="2 3">
    <name type="scientific">Candidatus Merdivicinus excrementipullorum</name>
    <dbReference type="NCBI Taxonomy" id="2840867"/>
    <lineage>
        <taxon>Bacteria</taxon>
        <taxon>Bacillati</taxon>
        <taxon>Bacillota</taxon>
        <taxon>Clostridia</taxon>
        <taxon>Eubacteriales</taxon>
        <taxon>Oscillospiraceae</taxon>
        <taxon>Oscillospiraceae incertae sedis</taxon>
        <taxon>Candidatus Merdivicinus</taxon>
    </lineage>
</organism>
<evidence type="ECO:0000256" key="1">
    <source>
        <dbReference type="SAM" id="MobiDB-lite"/>
    </source>
</evidence>
<sequence length="82" mass="8725">MPAANRVRESLSLWREETGGTSGESLAGSGNTAYRKLRMGDISETAALLSGLREQAGKSGSIDAEWIFAELERRLAIELGAG</sequence>
<feature type="region of interest" description="Disordered" evidence="1">
    <location>
        <begin position="1"/>
        <end position="30"/>
    </location>
</feature>
<dbReference type="EMBL" id="DVJP01000047">
    <property type="protein sequence ID" value="HIS76550.1"/>
    <property type="molecule type" value="Genomic_DNA"/>
</dbReference>